<keyword evidence="5" id="KW-0732">Signal</keyword>
<feature type="signal peptide" evidence="5">
    <location>
        <begin position="1"/>
        <end position="23"/>
    </location>
</feature>
<feature type="chain" id="PRO_5036744603" evidence="5">
    <location>
        <begin position="24"/>
        <end position="671"/>
    </location>
</feature>
<evidence type="ECO:0000256" key="3">
    <source>
        <dbReference type="ARBA" id="ARBA00023237"/>
    </source>
</evidence>
<dbReference type="RefSeq" id="WP_201432333.1">
    <property type="nucleotide sequence ID" value="NZ_JAEQBW010000009.1"/>
</dbReference>
<evidence type="ECO:0000313" key="7">
    <source>
        <dbReference type="EMBL" id="MBK6266647.1"/>
    </source>
</evidence>
<feature type="domain" description="OmpA-like" evidence="6">
    <location>
        <begin position="557"/>
        <end position="671"/>
    </location>
</feature>
<dbReference type="SUPFAM" id="SSF103088">
    <property type="entry name" value="OmpA-like"/>
    <property type="match status" value="1"/>
</dbReference>
<dbReference type="PROSITE" id="PS51123">
    <property type="entry name" value="OMPA_2"/>
    <property type="match status" value="1"/>
</dbReference>
<organism evidence="7 8">
    <name type="scientific">Marivirga aurantiaca</name>
    <dbReference type="NCBI Taxonomy" id="2802615"/>
    <lineage>
        <taxon>Bacteria</taxon>
        <taxon>Pseudomonadati</taxon>
        <taxon>Bacteroidota</taxon>
        <taxon>Cytophagia</taxon>
        <taxon>Cytophagales</taxon>
        <taxon>Marivirgaceae</taxon>
        <taxon>Marivirga</taxon>
    </lineage>
</organism>
<dbReference type="Gene3D" id="2.60.40.1120">
    <property type="entry name" value="Carboxypeptidase-like, regulatory domain"/>
    <property type="match status" value="1"/>
</dbReference>
<dbReference type="AlphaFoldDB" id="A0A934X1C0"/>
<dbReference type="EMBL" id="JAEQBW010000009">
    <property type="protein sequence ID" value="MBK6266647.1"/>
    <property type="molecule type" value="Genomic_DNA"/>
</dbReference>
<protein>
    <submittedName>
        <fullName evidence="7">OmpA family protein</fullName>
    </submittedName>
</protein>
<accession>A0A934X1C0</accession>
<dbReference type="Proteomes" id="UP000611723">
    <property type="component" value="Unassembled WGS sequence"/>
</dbReference>
<proteinExistence type="predicted"/>
<name>A0A934X1C0_9BACT</name>
<evidence type="ECO:0000259" key="6">
    <source>
        <dbReference type="PROSITE" id="PS51123"/>
    </source>
</evidence>
<reference evidence="7" key="1">
    <citation type="submission" date="2021-01" db="EMBL/GenBank/DDBJ databases">
        <title>Marivirga aurantiaca sp. nov., isolated from intertidal surface sediments.</title>
        <authorList>
            <person name="Zhang M."/>
        </authorList>
    </citation>
    <scope>NUCLEOTIDE SEQUENCE</scope>
    <source>
        <strain evidence="7">S37H4</strain>
    </source>
</reference>
<evidence type="ECO:0000256" key="2">
    <source>
        <dbReference type="ARBA" id="ARBA00023136"/>
    </source>
</evidence>
<dbReference type="InterPro" id="IPR036737">
    <property type="entry name" value="OmpA-like_sf"/>
</dbReference>
<keyword evidence="3" id="KW-0998">Cell outer membrane</keyword>
<dbReference type="CDD" id="cd07185">
    <property type="entry name" value="OmpA_C-like"/>
    <property type="match status" value="1"/>
</dbReference>
<keyword evidence="8" id="KW-1185">Reference proteome</keyword>
<evidence type="ECO:0000256" key="1">
    <source>
        <dbReference type="ARBA" id="ARBA00004442"/>
    </source>
</evidence>
<dbReference type="Pfam" id="PF07676">
    <property type="entry name" value="PD40"/>
    <property type="match status" value="2"/>
</dbReference>
<dbReference type="Pfam" id="PF00691">
    <property type="entry name" value="OmpA"/>
    <property type="match status" value="1"/>
</dbReference>
<keyword evidence="2 4" id="KW-0472">Membrane</keyword>
<dbReference type="InterPro" id="IPR006665">
    <property type="entry name" value="OmpA-like"/>
</dbReference>
<sequence>MKKTILSILTIIVIQSFSTSLIAQDVQWADKVIDYSSELDETQFSTKQLLGKPNVYPWGEGSPNAWTPSRPGKVEFVKVGFSNPKPIRQIAIAESYNPSTLSRIYFYDESGKEYLIIEREPVVISQPGRFLRLFTELTSYNVAAVKLEFQGDAVPGYYSIDAIGITDSETPIDLQLELVPNVKEELEAEKLSEKVNSPYEELGPTLSPNGKQLFFGRKFHPENMGGVEDYEDIWVSDLDTVTNEWTLARNVGAPLNTAEPNWISSITPDGNTLVLLIGNEYDEKKKKLVSGVSLSSKKGDSWSEPTALTIDDFYNMSEKANFYMANSRKTMLMSIKRDDSFGARDLYVSFMQRDGTWTAPMNLGEDVNTASPETSPFLASDDKTLFFSSEGYVGFGKGDIYMSRRLDDTWQNWSEPLNMGPQVNSEGDDLFFTMPVEGNFAYYTKEDSLGDMNIYRLPMPLFYEIDPVITVSGRVMDGETQSPLAAVVTYETLEDGKEVGRVETDPTTGDYQIALPAGKEYQYIVKVDGYLPMSENVDLTNQRESKSFTNDMIMVPVKEKAEISLNNVFFDFDSYALLSKSKSELQRMVEVMEENENITVNIIGHTDDIGPEEYNQRLSENRAKSVVDFLVENGVSKERLSFKGMGESQAAVPNTSQENRAKNRRVNFKID</sequence>
<dbReference type="InterPro" id="IPR006690">
    <property type="entry name" value="OMPA-like_CS"/>
</dbReference>
<dbReference type="Gene3D" id="3.30.1330.60">
    <property type="entry name" value="OmpA-like domain"/>
    <property type="match status" value="1"/>
</dbReference>
<evidence type="ECO:0000256" key="4">
    <source>
        <dbReference type="PROSITE-ProRule" id="PRU00473"/>
    </source>
</evidence>
<dbReference type="SUPFAM" id="SSF82171">
    <property type="entry name" value="DPP6 N-terminal domain-like"/>
    <property type="match status" value="1"/>
</dbReference>
<dbReference type="PROSITE" id="PS01068">
    <property type="entry name" value="OMPA_1"/>
    <property type="match status" value="1"/>
</dbReference>
<dbReference type="InterPro" id="IPR011659">
    <property type="entry name" value="WD40"/>
</dbReference>
<dbReference type="InterPro" id="IPR050330">
    <property type="entry name" value="Bact_OuterMem_StrucFunc"/>
</dbReference>
<comment type="subcellular location">
    <subcellularLocation>
        <location evidence="1">Cell outer membrane</location>
    </subcellularLocation>
</comment>
<dbReference type="InterPro" id="IPR006664">
    <property type="entry name" value="OMP_bac"/>
</dbReference>
<dbReference type="GO" id="GO:0009279">
    <property type="term" value="C:cell outer membrane"/>
    <property type="evidence" value="ECO:0007669"/>
    <property type="project" value="UniProtKB-SubCell"/>
</dbReference>
<dbReference type="PRINTS" id="PR01021">
    <property type="entry name" value="OMPADOMAIN"/>
</dbReference>
<evidence type="ECO:0000256" key="5">
    <source>
        <dbReference type="SAM" id="SignalP"/>
    </source>
</evidence>
<gene>
    <name evidence="7" type="ORF">JKA74_16495</name>
</gene>
<dbReference type="PANTHER" id="PTHR30329:SF21">
    <property type="entry name" value="LIPOPROTEIN YIAD-RELATED"/>
    <property type="match status" value="1"/>
</dbReference>
<evidence type="ECO:0000313" key="8">
    <source>
        <dbReference type="Proteomes" id="UP000611723"/>
    </source>
</evidence>
<comment type="caution">
    <text evidence="7">The sequence shown here is derived from an EMBL/GenBank/DDBJ whole genome shotgun (WGS) entry which is preliminary data.</text>
</comment>
<dbReference type="PANTHER" id="PTHR30329">
    <property type="entry name" value="STATOR ELEMENT OF FLAGELLAR MOTOR COMPLEX"/>
    <property type="match status" value="1"/>
</dbReference>